<keyword evidence="4" id="KW-1185">Reference proteome</keyword>
<dbReference type="EMBL" id="QPGL01000001">
    <property type="protein sequence ID" value="RCS73496.1"/>
    <property type="molecule type" value="Genomic_DNA"/>
</dbReference>
<dbReference type="SUPFAM" id="SSF55347">
    <property type="entry name" value="Glyceraldehyde-3-phosphate dehydrogenase-like, C-terminal domain"/>
    <property type="match status" value="1"/>
</dbReference>
<gene>
    <name evidence="3" type="ORF">CIK83_07645</name>
</gene>
<dbReference type="SUPFAM" id="SSF51735">
    <property type="entry name" value="NAD(P)-binding Rossmann-fold domains"/>
    <property type="match status" value="1"/>
</dbReference>
<dbReference type="InterPro" id="IPR000683">
    <property type="entry name" value="Gfo/Idh/MocA-like_OxRdtase_N"/>
</dbReference>
<accession>A0A368LP09</accession>
<comment type="caution">
    <text evidence="3">The sequence shown here is derived from an EMBL/GenBank/DDBJ whole genome shotgun (WGS) entry which is preliminary data.</text>
</comment>
<feature type="domain" description="Gfo/Idh/MocA-like oxidoreductase N-terminal" evidence="1">
    <location>
        <begin position="2"/>
        <end position="118"/>
    </location>
</feature>
<name>A0A368LP09_9VIBR</name>
<evidence type="ECO:0000313" key="3">
    <source>
        <dbReference type="EMBL" id="RCS73496.1"/>
    </source>
</evidence>
<evidence type="ECO:0000259" key="1">
    <source>
        <dbReference type="Pfam" id="PF01408"/>
    </source>
</evidence>
<reference evidence="3 4" key="1">
    <citation type="journal article" date="2017" name="Elife">
        <title>Extensive horizontal gene transfer in cheese-associated bacteria.</title>
        <authorList>
            <person name="Bonham K.S."/>
            <person name="Wolfe B.E."/>
            <person name="Dutton R.J."/>
        </authorList>
    </citation>
    <scope>NUCLEOTIDE SEQUENCE [LARGE SCALE GENOMIC DNA]</scope>
    <source>
        <strain evidence="3 4">JB196</strain>
    </source>
</reference>
<dbReference type="InterPro" id="IPR036291">
    <property type="entry name" value="NAD(P)-bd_dom_sf"/>
</dbReference>
<sequence>MKLGFIGFGKSTNRYHMPFVEASGEFEVVGFYTRGSRHFDMPYPSYNQNIQRFDSVEALLCSDVEVIAVTTPASSHYEYAKQAILAHKHVIVEKPFCDTLGQAKELYQLAEQKQVKITPYQNRRFDSDFLTIKAVLQRKDLGRVMEIESNHTHYRPDGADYSGHQYDGSVYGHAVHFIDQIVSLYGEPDSILYDVTNHKNYYIGAGKRFGEYADDTHSEQNKVPEDYYDIKLIYGNLRVRVRHSQLVVKEPPRWIINATEATVEKYFIDQQERDLKQGIFLDTPSFGQDSPEGICTLYFKDHQEVIAANYHHYTQFYKNVKLWIEGNAEAPVSKPEALVVMHILETIVNKQAFKPLGILPFIKDEARR</sequence>
<feature type="domain" description="Gfo/Idh/MocA-like oxidoreductase C-terminal" evidence="2">
    <location>
        <begin position="135"/>
        <end position="351"/>
    </location>
</feature>
<dbReference type="GeneID" id="303188788"/>
<dbReference type="RefSeq" id="WP_086959943.1">
    <property type="nucleotide sequence ID" value="NZ_FUKS01000022.1"/>
</dbReference>
<dbReference type="GO" id="GO:0000166">
    <property type="term" value="F:nucleotide binding"/>
    <property type="evidence" value="ECO:0007669"/>
    <property type="project" value="InterPro"/>
</dbReference>
<dbReference type="Pfam" id="PF02894">
    <property type="entry name" value="GFO_IDH_MocA_C"/>
    <property type="match status" value="1"/>
</dbReference>
<evidence type="ECO:0000313" key="4">
    <source>
        <dbReference type="Proteomes" id="UP000252479"/>
    </source>
</evidence>
<dbReference type="Gene3D" id="3.40.50.720">
    <property type="entry name" value="NAD(P)-binding Rossmann-like Domain"/>
    <property type="match status" value="1"/>
</dbReference>
<dbReference type="InterPro" id="IPR051317">
    <property type="entry name" value="Gfo/Idh/MocA_oxidoreduct"/>
</dbReference>
<dbReference type="AlphaFoldDB" id="A0A368LP09"/>
<protein>
    <recommendedName>
        <fullName evidence="5">Oxidoreductase</fullName>
    </recommendedName>
</protein>
<dbReference type="Pfam" id="PF01408">
    <property type="entry name" value="GFO_IDH_MocA"/>
    <property type="match status" value="1"/>
</dbReference>
<organism evidence="3 4">
    <name type="scientific">Vibrio casei</name>
    <dbReference type="NCBI Taxonomy" id="673372"/>
    <lineage>
        <taxon>Bacteria</taxon>
        <taxon>Pseudomonadati</taxon>
        <taxon>Pseudomonadota</taxon>
        <taxon>Gammaproteobacteria</taxon>
        <taxon>Vibrionales</taxon>
        <taxon>Vibrionaceae</taxon>
        <taxon>Vibrio</taxon>
    </lineage>
</organism>
<dbReference type="PANTHER" id="PTHR43708">
    <property type="entry name" value="CONSERVED EXPRESSED OXIDOREDUCTASE (EUROFUNG)"/>
    <property type="match status" value="1"/>
</dbReference>
<dbReference type="PANTHER" id="PTHR43708:SF7">
    <property type="entry name" value="OXIDOREDUCTASE"/>
    <property type="match status" value="1"/>
</dbReference>
<evidence type="ECO:0008006" key="5">
    <source>
        <dbReference type="Google" id="ProtNLM"/>
    </source>
</evidence>
<dbReference type="Gene3D" id="3.30.360.10">
    <property type="entry name" value="Dihydrodipicolinate Reductase, domain 2"/>
    <property type="match status" value="1"/>
</dbReference>
<proteinExistence type="predicted"/>
<evidence type="ECO:0000259" key="2">
    <source>
        <dbReference type="Pfam" id="PF02894"/>
    </source>
</evidence>
<dbReference type="Proteomes" id="UP000252479">
    <property type="component" value="Unassembled WGS sequence"/>
</dbReference>
<dbReference type="InterPro" id="IPR004104">
    <property type="entry name" value="Gfo/Idh/MocA-like_OxRdtase_C"/>
</dbReference>